<dbReference type="InterPro" id="IPR011990">
    <property type="entry name" value="TPR-like_helical_dom_sf"/>
</dbReference>
<dbReference type="GO" id="GO:0005829">
    <property type="term" value="C:cytosol"/>
    <property type="evidence" value="ECO:0007669"/>
    <property type="project" value="TreeGrafter"/>
</dbReference>
<name>A0A1X2GFZ1_9FUNG</name>
<proteinExistence type="predicted"/>
<dbReference type="Proteomes" id="UP000242146">
    <property type="component" value="Unassembled WGS sequence"/>
</dbReference>
<gene>
    <name evidence="2" type="ORF">DM01DRAFT_1323275</name>
</gene>
<dbReference type="GO" id="GO:0005634">
    <property type="term" value="C:nucleus"/>
    <property type="evidence" value="ECO:0007669"/>
    <property type="project" value="TreeGrafter"/>
</dbReference>
<dbReference type="InterPro" id="IPR019412">
    <property type="entry name" value="IML2/TPR_39"/>
</dbReference>
<evidence type="ECO:0008006" key="4">
    <source>
        <dbReference type="Google" id="ProtNLM"/>
    </source>
</evidence>
<dbReference type="PANTHER" id="PTHR31859">
    <property type="entry name" value="TETRATRICOPEPTIDE REPEAT PROTEIN 39 FAMILY MEMBER"/>
    <property type="match status" value="1"/>
</dbReference>
<dbReference type="Pfam" id="PF10300">
    <property type="entry name" value="Iml2-TPR_39"/>
    <property type="match status" value="2"/>
</dbReference>
<reference evidence="2 3" key="1">
    <citation type="submission" date="2016-07" db="EMBL/GenBank/DDBJ databases">
        <title>Pervasive Adenine N6-methylation of Active Genes in Fungi.</title>
        <authorList>
            <consortium name="DOE Joint Genome Institute"/>
            <person name="Mondo S.J."/>
            <person name="Dannebaum R.O."/>
            <person name="Kuo R.C."/>
            <person name="Labutti K."/>
            <person name="Haridas S."/>
            <person name="Kuo A."/>
            <person name="Salamov A."/>
            <person name="Ahrendt S.R."/>
            <person name="Lipzen A."/>
            <person name="Sullivan W."/>
            <person name="Andreopoulos W.B."/>
            <person name="Clum A."/>
            <person name="Lindquist E."/>
            <person name="Daum C."/>
            <person name="Ramamoorthy G.K."/>
            <person name="Gryganskyi A."/>
            <person name="Culley D."/>
            <person name="Magnuson J.K."/>
            <person name="James T.Y."/>
            <person name="O'Malley M.A."/>
            <person name="Stajich J.E."/>
            <person name="Spatafora J.W."/>
            <person name="Visel A."/>
            <person name="Grigoriev I.V."/>
        </authorList>
    </citation>
    <scope>NUCLEOTIDE SEQUENCE [LARGE SCALE GENOMIC DNA]</scope>
    <source>
        <strain evidence="2 3">NRRL 3301</strain>
    </source>
</reference>
<dbReference type="AlphaFoldDB" id="A0A1X2GFZ1"/>
<feature type="region of interest" description="Disordered" evidence="1">
    <location>
        <begin position="674"/>
        <end position="701"/>
    </location>
</feature>
<sequence length="701" mass="80147">MAKPGMIPQGRNAKSMGNLYTGTPSLRSVTRLGSLSELPVGSFANMTIAKKHEKENASLYKDIAEVRKAMDYFLNSRVAECEAIILPQRRTSMYHALGYAFVLSLQSLMTFQRTDVEDALGAMKEAYQIADKYRKRDNSWKNVNMLRSYSIQDYKNMTPLQRHAELVFAETYLMKAGLQIVYDESFVSFLKEALKVPTSYNIYKSMEKYMLHVQAEAALGKDVSEYGLDEHLASGIAFGTGCFNLVVSMLPDIVLKLAQMVGFSGDRDKAMNYYRSVGGWDDPAHLDSDGLPELQGPEEGLRRTFCDMMLLLYNIVLSKLIPLSHVDSDLADRILTYSLRLYPDGIFFLYFSGRQLASKRQLEEAKTQFMRGIEMQKDWKQLQHVCYWELGLMALLQQDWRRAHEIFQLLNKESNWSKCVYTYVQATSLYMFCSELPPGPKRNQLLGKVNEMMKLVTKARRKIAGKSIFVEKFAARKSRKFELQGHRLLFPDLEVLLAFSALELMPVDMMHKNVSRIDATLKRLESNTSFYVHDDICLAHLLRCILLRMLIEDLIKKPLTADTQAQLRSWKQAHKVSVQTVMVHAKDVQLDHYCYYFTVYEDASMMILDGAYEQAKEKIKYLIRCSEKNEFGVGQSSRAKNKYSMENALIMKAHNGLEMVKEILSGKKKPVSTIGSIASMPPTLPTTEKNDDSDDDFQDAL</sequence>
<dbReference type="OrthoDB" id="43460at2759"/>
<evidence type="ECO:0000256" key="1">
    <source>
        <dbReference type="SAM" id="MobiDB-lite"/>
    </source>
</evidence>
<keyword evidence="3" id="KW-1185">Reference proteome</keyword>
<protein>
    <recommendedName>
        <fullName evidence="4">Tetratricopeptide repeat protein 39B</fullName>
    </recommendedName>
</protein>
<dbReference type="SUPFAM" id="SSF48452">
    <property type="entry name" value="TPR-like"/>
    <property type="match status" value="1"/>
</dbReference>
<evidence type="ECO:0000313" key="3">
    <source>
        <dbReference type="Proteomes" id="UP000242146"/>
    </source>
</evidence>
<feature type="compositionally biased region" description="Acidic residues" evidence="1">
    <location>
        <begin position="691"/>
        <end position="701"/>
    </location>
</feature>
<comment type="caution">
    <text evidence="2">The sequence shown here is derived from an EMBL/GenBank/DDBJ whole genome shotgun (WGS) entry which is preliminary data.</text>
</comment>
<organism evidence="2 3">
    <name type="scientific">Hesseltinella vesiculosa</name>
    <dbReference type="NCBI Taxonomy" id="101127"/>
    <lineage>
        <taxon>Eukaryota</taxon>
        <taxon>Fungi</taxon>
        <taxon>Fungi incertae sedis</taxon>
        <taxon>Mucoromycota</taxon>
        <taxon>Mucoromycotina</taxon>
        <taxon>Mucoromycetes</taxon>
        <taxon>Mucorales</taxon>
        <taxon>Cunninghamellaceae</taxon>
        <taxon>Hesseltinella</taxon>
    </lineage>
</organism>
<dbReference type="GO" id="GO:0005741">
    <property type="term" value="C:mitochondrial outer membrane"/>
    <property type="evidence" value="ECO:0007669"/>
    <property type="project" value="TreeGrafter"/>
</dbReference>
<accession>A0A1X2GFZ1</accession>
<dbReference type="PANTHER" id="PTHR31859:SF1">
    <property type="entry name" value="TETRATRICOPEPTIDE REPEAT PROTEIN 39C"/>
    <property type="match status" value="1"/>
</dbReference>
<dbReference type="EMBL" id="MCGT01000017">
    <property type="protein sequence ID" value="ORX52824.1"/>
    <property type="molecule type" value="Genomic_DNA"/>
</dbReference>
<evidence type="ECO:0000313" key="2">
    <source>
        <dbReference type="EMBL" id="ORX52824.1"/>
    </source>
</evidence>